<feature type="non-terminal residue" evidence="1">
    <location>
        <position position="54"/>
    </location>
</feature>
<proteinExistence type="predicted"/>
<dbReference type="EMBL" id="BART01002382">
    <property type="protein sequence ID" value="GAG60739.1"/>
    <property type="molecule type" value="Genomic_DNA"/>
</dbReference>
<gene>
    <name evidence="1" type="ORF">S01H4_07319</name>
</gene>
<name>X0YVH4_9ZZZZ</name>
<evidence type="ECO:0000313" key="1">
    <source>
        <dbReference type="EMBL" id="GAG60739.1"/>
    </source>
</evidence>
<reference evidence="1" key="1">
    <citation type="journal article" date="2014" name="Front. Microbiol.">
        <title>High frequency of phylogenetically diverse reductive dehalogenase-homologous genes in deep subseafloor sedimentary metagenomes.</title>
        <authorList>
            <person name="Kawai M."/>
            <person name="Futagami T."/>
            <person name="Toyoda A."/>
            <person name="Takaki Y."/>
            <person name="Nishi S."/>
            <person name="Hori S."/>
            <person name="Arai W."/>
            <person name="Tsubouchi T."/>
            <person name="Morono Y."/>
            <person name="Uchiyama I."/>
            <person name="Ito T."/>
            <person name="Fujiyama A."/>
            <person name="Inagaki F."/>
            <person name="Takami H."/>
        </authorList>
    </citation>
    <scope>NUCLEOTIDE SEQUENCE</scope>
    <source>
        <strain evidence="1">Expedition CK06-06</strain>
    </source>
</reference>
<protein>
    <submittedName>
        <fullName evidence="1">Uncharacterized protein</fullName>
    </submittedName>
</protein>
<dbReference type="AlphaFoldDB" id="X0YVH4"/>
<sequence length="54" mass="5898">MATTKAEPNILESYSFFVIPGWGELLGYPTLGSYSNHNVSKISQDLVIFFGGAE</sequence>
<accession>X0YVH4</accession>
<comment type="caution">
    <text evidence="1">The sequence shown here is derived from an EMBL/GenBank/DDBJ whole genome shotgun (WGS) entry which is preliminary data.</text>
</comment>
<organism evidence="1">
    <name type="scientific">marine sediment metagenome</name>
    <dbReference type="NCBI Taxonomy" id="412755"/>
    <lineage>
        <taxon>unclassified sequences</taxon>
        <taxon>metagenomes</taxon>
        <taxon>ecological metagenomes</taxon>
    </lineage>
</organism>